<comment type="caution">
    <text evidence="1">The sequence shown here is derived from an EMBL/GenBank/DDBJ whole genome shotgun (WGS) entry which is preliminary data.</text>
</comment>
<evidence type="ECO:0000313" key="2">
    <source>
        <dbReference type="Proteomes" id="UP001066276"/>
    </source>
</evidence>
<dbReference type="AlphaFoldDB" id="A0AAV7LLM0"/>
<organism evidence="1 2">
    <name type="scientific">Pleurodeles waltl</name>
    <name type="common">Iberian ribbed newt</name>
    <dbReference type="NCBI Taxonomy" id="8319"/>
    <lineage>
        <taxon>Eukaryota</taxon>
        <taxon>Metazoa</taxon>
        <taxon>Chordata</taxon>
        <taxon>Craniata</taxon>
        <taxon>Vertebrata</taxon>
        <taxon>Euteleostomi</taxon>
        <taxon>Amphibia</taxon>
        <taxon>Batrachia</taxon>
        <taxon>Caudata</taxon>
        <taxon>Salamandroidea</taxon>
        <taxon>Salamandridae</taxon>
        <taxon>Pleurodelinae</taxon>
        <taxon>Pleurodeles</taxon>
    </lineage>
</organism>
<proteinExistence type="predicted"/>
<name>A0AAV7LLM0_PLEWA</name>
<accession>A0AAV7LLM0</accession>
<dbReference type="Proteomes" id="UP001066276">
    <property type="component" value="Chromosome 11"/>
</dbReference>
<keyword evidence="2" id="KW-1185">Reference proteome</keyword>
<protein>
    <submittedName>
        <fullName evidence="1">Uncharacterized protein</fullName>
    </submittedName>
</protein>
<gene>
    <name evidence="1" type="ORF">NDU88_004531</name>
</gene>
<reference evidence="1" key="1">
    <citation type="journal article" date="2022" name="bioRxiv">
        <title>Sequencing and chromosome-scale assembly of the giantPleurodeles waltlgenome.</title>
        <authorList>
            <person name="Brown T."/>
            <person name="Elewa A."/>
            <person name="Iarovenko S."/>
            <person name="Subramanian E."/>
            <person name="Araus A.J."/>
            <person name="Petzold A."/>
            <person name="Susuki M."/>
            <person name="Suzuki K.-i.T."/>
            <person name="Hayashi T."/>
            <person name="Toyoda A."/>
            <person name="Oliveira C."/>
            <person name="Osipova E."/>
            <person name="Leigh N.D."/>
            <person name="Simon A."/>
            <person name="Yun M.H."/>
        </authorList>
    </citation>
    <scope>NUCLEOTIDE SEQUENCE</scope>
    <source>
        <strain evidence="1">20211129_DDA</strain>
        <tissue evidence="1">Liver</tissue>
    </source>
</reference>
<sequence>MPGYILTQWGFSRHKAYSGPLPQASPASSFAGPRALPPQPQRVPFCRRRRLCYHAAAGTFNLEPRGQQAHFLPSTGLSGRSPGVHHSQVSPPLSLLLVGPQDPVCHLLLSRGDPRAGAVKSSTTEPCTHRAPQLSSSVAVHTALTGLLPNHGPHLLLIAVGAGGRGPCHSCTRGPKGCSIRRQ</sequence>
<dbReference type="EMBL" id="JANPWB010000015">
    <property type="protein sequence ID" value="KAJ1091405.1"/>
    <property type="molecule type" value="Genomic_DNA"/>
</dbReference>
<evidence type="ECO:0000313" key="1">
    <source>
        <dbReference type="EMBL" id="KAJ1091405.1"/>
    </source>
</evidence>